<organism evidence="7 8">
    <name type="scientific">Kwoniella shivajii</name>
    <dbReference type="NCBI Taxonomy" id="564305"/>
    <lineage>
        <taxon>Eukaryota</taxon>
        <taxon>Fungi</taxon>
        <taxon>Dikarya</taxon>
        <taxon>Basidiomycota</taxon>
        <taxon>Agaricomycotina</taxon>
        <taxon>Tremellomycetes</taxon>
        <taxon>Tremellales</taxon>
        <taxon>Cryptococcaceae</taxon>
        <taxon>Kwoniella</taxon>
    </lineage>
</organism>
<dbReference type="PROSITE" id="PS50016">
    <property type="entry name" value="ZF_PHD_2"/>
    <property type="match status" value="1"/>
</dbReference>
<evidence type="ECO:0000256" key="3">
    <source>
        <dbReference type="ARBA" id="ARBA00022833"/>
    </source>
</evidence>
<feature type="compositionally biased region" description="Polar residues" evidence="5">
    <location>
        <begin position="723"/>
        <end position="736"/>
    </location>
</feature>
<dbReference type="InterPro" id="IPR019786">
    <property type="entry name" value="Zinc_finger_PHD-type_CS"/>
</dbReference>
<feature type="region of interest" description="Disordered" evidence="5">
    <location>
        <begin position="899"/>
        <end position="943"/>
    </location>
</feature>
<evidence type="ECO:0000256" key="1">
    <source>
        <dbReference type="ARBA" id="ARBA00022723"/>
    </source>
</evidence>
<name>A0ABZ1CPU3_9TREE</name>
<feature type="compositionally biased region" description="Low complexity" evidence="5">
    <location>
        <begin position="260"/>
        <end position="269"/>
    </location>
</feature>
<dbReference type="EMBL" id="CP141881">
    <property type="protein sequence ID" value="WRT63645.1"/>
    <property type="molecule type" value="Genomic_DNA"/>
</dbReference>
<feature type="region of interest" description="Disordered" evidence="5">
    <location>
        <begin position="194"/>
        <end position="290"/>
    </location>
</feature>
<evidence type="ECO:0000313" key="8">
    <source>
        <dbReference type="Proteomes" id="UP001329825"/>
    </source>
</evidence>
<dbReference type="RefSeq" id="XP_062788385.1">
    <property type="nucleotide sequence ID" value="XM_062932334.1"/>
</dbReference>
<feature type="region of interest" description="Disordered" evidence="5">
    <location>
        <begin position="723"/>
        <end position="742"/>
    </location>
</feature>
<feature type="region of interest" description="Disordered" evidence="5">
    <location>
        <begin position="554"/>
        <end position="595"/>
    </location>
</feature>
<dbReference type="PANTHER" id="PTHR46201:SF9">
    <property type="entry name" value="PHD FINGER PROTEIN MALE MEIOCYTE DEATH 1"/>
    <property type="match status" value="1"/>
</dbReference>
<proteinExistence type="predicted"/>
<dbReference type="InterPro" id="IPR013083">
    <property type="entry name" value="Znf_RING/FYVE/PHD"/>
</dbReference>
<feature type="compositionally biased region" description="Polar residues" evidence="5">
    <location>
        <begin position="58"/>
        <end position="87"/>
    </location>
</feature>
<feature type="compositionally biased region" description="Polar residues" evidence="5">
    <location>
        <begin position="95"/>
        <end position="127"/>
    </location>
</feature>
<sequence length="943" mass="102079">MTGPVLYETSHHHTTMHSAHSHGQELMTDWTPTLSSFGSGLRREKESLSNENRPVASPTYSHLSVAESQSHSPAGTSSPYTHGQTLILNGPAPSYHSQYPTLSGSHLQPMSVQPTSRLSPLGQSSIYYPTSQGEAEYEIMHTPSAGRISPDSYQDPFNTSSQQPAGYDGATPLLTTTTLTRSYDSTIPSYYQTATDGRRAWSQSTPDKPVPATKRKRERQATKETPPSGKALKTPKRGKQQQQHDESSGGRASKRSRVDSAQATTTLQLPTPPSTGKEISANNLPPHLRLPVPYEETMTPIDESPELIDLARRGLVITRHQEEGRKLGLLGISQGEPEPSNTPEVNHLSPRTTTMPALMTNESGLASLATNEVLESEVAWFENRSKGAQSPPSSPDLVILRTPTMSHDPIPPDDDDDSPEIQAQKISRRLQAFFDHTIKDDQPLISTRIDTFGRVAVRKDTAIKFLGLDRSAQLVEETKAEDDGDWTERSIASSSKIIMKPLWPDEEAPWALAGGSRKERLRREESEKATLLRRYLETASEDSSSDEEGLMTMYTTHGKGKGKSVSRLVSSASSSAGSSDRTSKRRNNRDVSPDDIDANARSALLVSLRNRSVPMLPAGVVACVCGTSSINGMGSMISCAACKTWHHIICCGIEDESKIGPNWWCPSCHNSSRSIIHTPAGSHSTPRGRYPQLSDPRSSAVKSDIGHIALAPSPMFASSATLSAGMSTRTPQNRVVSSPKRPERARMLSYGSTDMWAFTEDGGPPSTPAPVVGDKYSTPRIDDAPFDVTSTPSRHLDFNFGQPSLFSLTPLGGGGRPRIPSNMLMDNTPIRGMARNISFSGGPNIGGSLEPLSMSVPSKADFFRELNKSASTPGTGPGGFVRDENVPPVSPRWPVGLLGAHNLSPSPFGQKRNLSGNKLSSIRNSSRTGVPMGAGLTEEKEEE</sequence>
<evidence type="ECO:0000313" key="7">
    <source>
        <dbReference type="EMBL" id="WRT63645.1"/>
    </source>
</evidence>
<keyword evidence="3" id="KW-0862">Zinc</keyword>
<feature type="compositionally biased region" description="Low complexity" evidence="5">
    <location>
        <begin position="565"/>
        <end position="580"/>
    </location>
</feature>
<evidence type="ECO:0000259" key="6">
    <source>
        <dbReference type="PROSITE" id="PS50016"/>
    </source>
</evidence>
<dbReference type="InterPro" id="IPR001965">
    <property type="entry name" value="Znf_PHD"/>
</dbReference>
<dbReference type="InterPro" id="IPR019787">
    <property type="entry name" value="Znf_PHD-finger"/>
</dbReference>
<keyword evidence="8" id="KW-1185">Reference proteome</keyword>
<reference evidence="7 8" key="1">
    <citation type="submission" date="2024-01" db="EMBL/GenBank/DDBJ databases">
        <title>Comparative genomics of Cryptococcus and Kwoniella reveals pathogenesis evolution and contrasting modes of karyotype evolution via chromosome fusion or intercentromeric recombination.</title>
        <authorList>
            <person name="Coelho M.A."/>
            <person name="David-Palma M."/>
            <person name="Shea T."/>
            <person name="Bowers K."/>
            <person name="McGinley-Smith S."/>
            <person name="Mohammad A.W."/>
            <person name="Gnirke A."/>
            <person name="Yurkov A.M."/>
            <person name="Nowrousian M."/>
            <person name="Sun S."/>
            <person name="Cuomo C.A."/>
            <person name="Heitman J."/>
        </authorList>
    </citation>
    <scope>NUCLEOTIDE SEQUENCE [LARGE SCALE GENOMIC DNA]</scope>
    <source>
        <strain evidence="7">CBS 11374</strain>
    </source>
</reference>
<feature type="compositionally biased region" description="Polar residues" evidence="5">
    <location>
        <begin position="194"/>
        <end position="206"/>
    </location>
</feature>
<dbReference type="Proteomes" id="UP001329825">
    <property type="component" value="Chromosome 1"/>
</dbReference>
<feature type="region of interest" description="Disordered" evidence="5">
    <location>
        <begin position="1"/>
        <end position="127"/>
    </location>
</feature>
<feature type="domain" description="PHD-type" evidence="6">
    <location>
        <begin position="620"/>
        <end position="671"/>
    </location>
</feature>
<evidence type="ECO:0000256" key="4">
    <source>
        <dbReference type="PROSITE-ProRule" id="PRU00146"/>
    </source>
</evidence>
<feature type="region of interest" description="Disordered" evidence="5">
    <location>
        <begin position="868"/>
        <end position="887"/>
    </location>
</feature>
<gene>
    <name evidence="7" type="ORF">IL334_000568</name>
</gene>
<dbReference type="PROSITE" id="PS01359">
    <property type="entry name" value="ZF_PHD_1"/>
    <property type="match status" value="1"/>
</dbReference>
<dbReference type="PANTHER" id="PTHR46201">
    <property type="entry name" value="PHD FINGER PROTEIN MALE MEIOCYTE DEATH 1-RELATED"/>
    <property type="match status" value="1"/>
</dbReference>
<dbReference type="InterPro" id="IPR011011">
    <property type="entry name" value="Znf_FYVE_PHD"/>
</dbReference>
<accession>A0ABZ1CPU3</accession>
<dbReference type="Pfam" id="PF00628">
    <property type="entry name" value="PHD"/>
    <property type="match status" value="1"/>
</dbReference>
<keyword evidence="1" id="KW-0479">Metal-binding</keyword>
<feature type="compositionally biased region" description="Polar residues" evidence="5">
    <location>
        <begin position="151"/>
        <end position="164"/>
    </location>
</feature>
<dbReference type="SMART" id="SM00249">
    <property type="entry name" value="PHD"/>
    <property type="match status" value="1"/>
</dbReference>
<evidence type="ECO:0000256" key="2">
    <source>
        <dbReference type="ARBA" id="ARBA00022771"/>
    </source>
</evidence>
<feature type="compositionally biased region" description="Polar residues" evidence="5">
    <location>
        <begin position="903"/>
        <end position="928"/>
    </location>
</feature>
<protein>
    <recommendedName>
        <fullName evidence="6">PHD-type domain-containing protein</fullName>
    </recommendedName>
</protein>
<feature type="region of interest" description="Disordered" evidence="5">
    <location>
        <begin position="144"/>
        <end position="172"/>
    </location>
</feature>
<evidence type="ECO:0000256" key="5">
    <source>
        <dbReference type="SAM" id="MobiDB-lite"/>
    </source>
</evidence>
<keyword evidence="2 4" id="KW-0863">Zinc-finger</keyword>
<feature type="region of interest" description="Disordered" evidence="5">
    <location>
        <begin position="678"/>
        <end position="698"/>
    </location>
</feature>
<dbReference type="GeneID" id="87952699"/>
<dbReference type="Gene3D" id="3.30.40.10">
    <property type="entry name" value="Zinc/RING finger domain, C3HC4 (zinc finger)"/>
    <property type="match status" value="1"/>
</dbReference>
<dbReference type="SUPFAM" id="SSF57903">
    <property type="entry name" value="FYVE/PHD zinc finger"/>
    <property type="match status" value="1"/>
</dbReference>